<dbReference type="InterPro" id="IPR013087">
    <property type="entry name" value="Znf_C2H2_type"/>
</dbReference>
<evidence type="ECO:0000256" key="2">
    <source>
        <dbReference type="ARBA" id="ARBA00006991"/>
    </source>
</evidence>
<evidence type="ECO:0000256" key="7">
    <source>
        <dbReference type="ARBA" id="ARBA00023015"/>
    </source>
</evidence>
<keyword evidence="4" id="KW-0677">Repeat</keyword>
<dbReference type="GO" id="GO:0001228">
    <property type="term" value="F:DNA-binding transcription activator activity, RNA polymerase II-specific"/>
    <property type="evidence" value="ECO:0007669"/>
    <property type="project" value="TreeGrafter"/>
</dbReference>
<sequence length="287" mass="32140">MKRNLSSQNFFPVRLRGTEILRNQMLTKLQTVLQRRTSVMETGREVNYISVPTAVKHSEAEKPQLSELLPSQTEGNRDSEESDADKTSNCSSETDVSDGHWEESEAQSDLNSMKNDAVPVVDRKCGKSKKLHICPDCGKTFRSRQGLLGHHRIHTGENPFSCSICKKPFSSKGNLQKHSKVHTGERPFKCSVCGTALKSKNALIEHTRIHTGEKPFRCSVCGRSFSFRSYLTVHMKCHSEEKPYSCSLCTAAFKRKNVLLAHVKTHTGENCPSVTKPLHGITLCHNT</sequence>
<comment type="similarity">
    <text evidence="2">Belongs to the krueppel C2H2-type zinc-finger protein family.</text>
</comment>
<keyword evidence="10" id="KW-0539">Nucleus</keyword>
<keyword evidence="8" id="KW-0238">DNA-binding</keyword>
<dbReference type="STRING" id="48701.ENSPMEP00000012544"/>
<dbReference type="GO" id="GO:0000978">
    <property type="term" value="F:RNA polymerase II cis-regulatory region sequence-specific DNA binding"/>
    <property type="evidence" value="ECO:0007669"/>
    <property type="project" value="TreeGrafter"/>
</dbReference>
<accession>A0A3B3XC52</accession>
<dbReference type="FunFam" id="3.30.160.60:FF:000052">
    <property type="entry name" value="zinc finger protein 546 isoform X1"/>
    <property type="match status" value="1"/>
</dbReference>
<feature type="domain" description="C2H2-type" evidence="13">
    <location>
        <begin position="216"/>
        <end position="243"/>
    </location>
</feature>
<dbReference type="Pfam" id="PF00096">
    <property type="entry name" value="zf-C2H2"/>
    <property type="match status" value="5"/>
</dbReference>
<evidence type="ECO:0000256" key="9">
    <source>
        <dbReference type="ARBA" id="ARBA00023163"/>
    </source>
</evidence>
<dbReference type="GO" id="GO:0008270">
    <property type="term" value="F:zinc ion binding"/>
    <property type="evidence" value="ECO:0007669"/>
    <property type="project" value="UniProtKB-KW"/>
</dbReference>
<evidence type="ECO:0000313" key="15">
    <source>
        <dbReference type="Proteomes" id="UP000261480"/>
    </source>
</evidence>
<dbReference type="AlphaFoldDB" id="A0A3B3XC52"/>
<feature type="domain" description="C2H2-type" evidence="13">
    <location>
        <begin position="244"/>
        <end position="271"/>
    </location>
</feature>
<feature type="region of interest" description="Disordered" evidence="12">
    <location>
        <begin position="57"/>
        <end position="115"/>
    </location>
</feature>
<evidence type="ECO:0000256" key="12">
    <source>
        <dbReference type="SAM" id="MobiDB-lite"/>
    </source>
</evidence>
<feature type="domain" description="C2H2-type" evidence="13">
    <location>
        <begin position="188"/>
        <end position="215"/>
    </location>
</feature>
<dbReference type="SMART" id="SM00355">
    <property type="entry name" value="ZnF_C2H2"/>
    <property type="match status" value="5"/>
</dbReference>
<dbReference type="InterPro" id="IPR036236">
    <property type="entry name" value="Znf_C2H2_sf"/>
</dbReference>
<keyword evidence="3" id="KW-0479">Metal-binding</keyword>
<dbReference type="FunFam" id="3.30.160.60:FF:002343">
    <property type="entry name" value="Zinc finger protein 33A"/>
    <property type="match status" value="2"/>
</dbReference>
<reference evidence="14" key="1">
    <citation type="submission" date="2025-08" db="UniProtKB">
        <authorList>
            <consortium name="Ensembl"/>
        </authorList>
    </citation>
    <scope>IDENTIFICATION</scope>
</reference>
<reference evidence="14" key="2">
    <citation type="submission" date="2025-09" db="UniProtKB">
        <authorList>
            <consortium name="Ensembl"/>
        </authorList>
    </citation>
    <scope>IDENTIFICATION</scope>
</reference>
<evidence type="ECO:0000256" key="4">
    <source>
        <dbReference type="ARBA" id="ARBA00022737"/>
    </source>
</evidence>
<keyword evidence="5 11" id="KW-0863">Zinc-finger</keyword>
<organism evidence="14 15">
    <name type="scientific">Poecilia mexicana</name>
    <dbReference type="NCBI Taxonomy" id="48701"/>
    <lineage>
        <taxon>Eukaryota</taxon>
        <taxon>Metazoa</taxon>
        <taxon>Chordata</taxon>
        <taxon>Craniata</taxon>
        <taxon>Vertebrata</taxon>
        <taxon>Euteleostomi</taxon>
        <taxon>Actinopterygii</taxon>
        <taxon>Neopterygii</taxon>
        <taxon>Teleostei</taxon>
        <taxon>Neoteleostei</taxon>
        <taxon>Acanthomorphata</taxon>
        <taxon>Ovalentaria</taxon>
        <taxon>Atherinomorphae</taxon>
        <taxon>Cyprinodontiformes</taxon>
        <taxon>Poeciliidae</taxon>
        <taxon>Poeciliinae</taxon>
        <taxon>Poecilia</taxon>
    </lineage>
</organism>
<dbReference type="Gene3D" id="3.30.160.60">
    <property type="entry name" value="Classic Zinc Finger"/>
    <property type="match status" value="5"/>
</dbReference>
<evidence type="ECO:0000256" key="5">
    <source>
        <dbReference type="ARBA" id="ARBA00022771"/>
    </source>
</evidence>
<dbReference type="Proteomes" id="UP000261480">
    <property type="component" value="Unplaced"/>
</dbReference>
<keyword evidence="15" id="KW-1185">Reference proteome</keyword>
<dbReference type="PROSITE" id="PS00028">
    <property type="entry name" value="ZINC_FINGER_C2H2_1"/>
    <property type="match status" value="5"/>
</dbReference>
<dbReference type="GO" id="GO:0005634">
    <property type="term" value="C:nucleus"/>
    <property type="evidence" value="ECO:0007669"/>
    <property type="project" value="UniProtKB-SubCell"/>
</dbReference>
<keyword evidence="9" id="KW-0804">Transcription</keyword>
<evidence type="ECO:0000256" key="3">
    <source>
        <dbReference type="ARBA" id="ARBA00022723"/>
    </source>
</evidence>
<evidence type="ECO:0000256" key="6">
    <source>
        <dbReference type="ARBA" id="ARBA00022833"/>
    </source>
</evidence>
<dbReference type="FunFam" id="3.30.160.60:FF:001158">
    <property type="entry name" value="zinc finger protein 22"/>
    <property type="match status" value="1"/>
</dbReference>
<proteinExistence type="inferred from homology"/>
<dbReference type="FunFam" id="3.30.160.60:FF:000072">
    <property type="entry name" value="zinc finger protein 143 isoform X1"/>
    <property type="match status" value="1"/>
</dbReference>
<dbReference type="SUPFAM" id="SSF57667">
    <property type="entry name" value="beta-beta-alpha zinc fingers"/>
    <property type="match status" value="3"/>
</dbReference>
<feature type="domain" description="C2H2-type" evidence="13">
    <location>
        <begin position="160"/>
        <end position="187"/>
    </location>
</feature>
<feature type="domain" description="C2H2-type" evidence="13">
    <location>
        <begin position="132"/>
        <end position="159"/>
    </location>
</feature>
<dbReference type="PANTHER" id="PTHR24393:SF15">
    <property type="entry name" value="IP01243P-RELATED"/>
    <property type="match status" value="1"/>
</dbReference>
<evidence type="ECO:0000256" key="11">
    <source>
        <dbReference type="PROSITE-ProRule" id="PRU00042"/>
    </source>
</evidence>
<dbReference type="Ensembl" id="ENSPMET00000019998.1">
    <property type="protein sequence ID" value="ENSPMEP00000012544.1"/>
    <property type="gene ID" value="ENSPMEG00000014744.1"/>
</dbReference>
<evidence type="ECO:0000313" key="14">
    <source>
        <dbReference type="Ensembl" id="ENSPMEP00000012544.1"/>
    </source>
</evidence>
<dbReference type="PANTHER" id="PTHR24393">
    <property type="entry name" value="ZINC FINGER PROTEIN"/>
    <property type="match status" value="1"/>
</dbReference>
<protein>
    <recommendedName>
        <fullName evidence="13">C2H2-type domain-containing protein</fullName>
    </recommendedName>
</protein>
<evidence type="ECO:0000256" key="10">
    <source>
        <dbReference type="ARBA" id="ARBA00023242"/>
    </source>
</evidence>
<name>A0A3B3XC52_9TELE</name>
<keyword evidence="6" id="KW-0862">Zinc</keyword>
<comment type="subcellular location">
    <subcellularLocation>
        <location evidence="1">Nucleus</location>
    </subcellularLocation>
</comment>
<keyword evidence="7" id="KW-0805">Transcription regulation</keyword>
<evidence type="ECO:0000256" key="1">
    <source>
        <dbReference type="ARBA" id="ARBA00004123"/>
    </source>
</evidence>
<evidence type="ECO:0000259" key="13">
    <source>
        <dbReference type="PROSITE" id="PS50157"/>
    </source>
</evidence>
<evidence type="ECO:0000256" key="8">
    <source>
        <dbReference type="ARBA" id="ARBA00023125"/>
    </source>
</evidence>
<dbReference type="PROSITE" id="PS50157">
    <property type="entry name" value="ZINC_FINGER_C2H2_2"/>
    <property type="match status" value="5"/>
</dbReference>